<gene>
    <name evidence="2" type="ORF">SAMN04490247_2181</name>
</gene>
<dbReference type="PANTHER" id="PTHR34821:SF3">
    <property type="entry name" value="MEMBRANE PROTEIN"/>
    <property type="match status" value="1"/>
</dbReference>
<organism evidence="2 3">
    <name type="scientific">Salimicrobium halophilum</name>
    <dbReference type="NCBI Taxonomy" id="86666"/>
    <lineage>
        <taxon>Bacteria</taxon>
        <taxon>Bacillati</taxon>
        <taxon>Bacillota</taxon>
        <taxon>Bacilli</taxon>
        <taxon>Bacillales</taxon>
        <taxon>Bacillaceae</taxon>
        <taxon>Salimicrobium</taxon>
    </lineage>
</organism>
<dbReference type="STRING" id="86666.SAMN04490247_2181"/>
<dbReference type="Pfam" id="PF04657">
    <property type="entry name" value="DMT_YdcZ"/>
    <property type="match status" value="1"/>
</dbReference>
<dbReference type="PANTHER" id="PTHR34821">
    <property type="entry name" value="INNER MEMBRANE PROTEIN YDCZ"/>
    <property type="match status" value="1"/>
</dbReference>
<feature type="transmembrane region" description="Helical" evidence="1">
    <location>
        <begin position="64"/>
        <end position="82"/>
    </location>
</feature>
<keyword evidence="1" id="KW-0472">Membrane</keyword>
<protein>
    <submittedName>
        <fullName evidence="2">Transporter family-2 protein</fullName>
    </submittedName>
</protein>
<feature type="transmembrane region" description="Helical" evidence="1">
    <location>
        <begin position="94"/>
        <end position="116"/>
    </location>
</feature>
<feature type="transmembrane region" description="Helical" evidence="1">
    <location>
        <begin position="28"/>
        <end position="52"/>
    </location>
</feature>
<dbReference type="RefSeq" id="WP_093193899.1">
    <property type="nucleotide sequence ID" value="NZ_FNEV01000006.1"/>
</dbReference>
<evidence type="ECO:0000256" key="1">
    <source>
        <dbReference type="SAM" id="Phobius"/>
    </source>
</evidence>
<name>A0A1G8UEU7_9BACI</name>
<proteinExistence type="predicted"/>
<keyword evidence="1" id="KW-1133">Transmembrane helix</keyword>
<keyword evidence="3" id="KW-1185">Reference proteome</keyword>
<dbReference type="AlphaFoldDB" id="A0A1G8UEU7"/>
<sequence>MIGIFFSIIAGVLISTQNIFNTRMSMKIGSWGTTTVVLGLGLIASLIVFFSVENTPLFAFGDLNKIYLISGVFGVSLVYCLMRGMAILGPAYTVSITMVSQLALASVVDTFGLFHFEAVPFTWNKAVGLSMLVGGILVFKLGHRIPFFQEKKAPQTEYVREAK</sequence>
<dbReference type="OrthoDB" id="9789346at2"/>
<accession>A0A1G8UEU7</accession>
<dbReference type="EMBL" id="FNEV01000006">
    <property type="protein sequence ID" value="SDJ51540.1"/>
    <property type="molecule type" value="Genomic_DNA"/>
</dbReference>
<reference evidence="3" key="1">
    <citation type="submission" date="2016-10" db="EMBL/GenBank/DDBJ databases">
        <authorList>
            <person name="Varghese N."/>
            <person name="Submissions S."/>
        </authorList>
    </citation>
    <scope>NUCLEOTIDE SEQUENCE [LARGE SCALE GENOMIC DNA]</scope>
    <source>
        <strain evidence="3">DSM 4771</strain>
    </source>
</reference>
<feature type="transmembrane region" description="Helical" evidence="1">
    <location>
        <begin position="122"/>
        <end position="142"/>
    </location>
</feature>
<evidence type="ECO:0000313" key="3">
    <source>
        <dbReference type="Proteomes" id="UP000199225"/>
    </source>
</evidence>
<dbReference type="InterPro" id="IPR006750">
    <property type="entry name" value="YdcZ"/>
</dbReference>
<dbReference type="GO" id="GO:0005886">
    <property type="term" value="C:plasma membrane"/>
    <property type="evidence" value="ECO:0007669"/>
    <property type="project" value="TreeGrafter"/>
</dbReference>
<keyword evidence="1" id="KW-0812">Transmembrane</keyword>
<dbReference type="Proteomes" id="UP000199225">
    <property type="component" value="Unassembled WGS sequence"/>
</dbReference>
<evidence type="ECO:0000313" key="2">
    <source>
        <dbReference type="EMBL" id="SDJ51540.1"/>
    </source>
</evidence>